<evidence type="ECO:0000259" key="1">
    <source>
        <dbReference type="Pfam" id="PF01850"/>
    </source>
</evidence>
<evidence type="ECO:0000313" key="2">
    <source>
        <dbReference type="EMBL" id="VFK68678.1"/>
    </source>
</evidence>
<dbReference type="EMBL" id="CAADFZ010000260">
    <property type="protein sequence ID" value="VFK68678.1"/>
    <property type="molecule type" value="Genomic_DNA"/>
</dbReference>
<protein>
    <submittedName>
        <fullName evidence="2">Predicted nucleic acid-binding protein, contains PIN domain</fullName>
    </submittedName>
</protein>
<reference evidence="2" key="1">
    <citation type="submission" date="2019-02" db="EMBL/GenBank/DDBJ databases">
        <authorList>
            <person name="Gruber-Vodicka R. H."/>
            <person name="Seah K. B. B."/>
        </authorList>
    </citation>
    <scope>NUCLEOTIDE SEQUENCE</scope>
    <source>
        <strain evidence="3">BECK_BY19</strain>
        <strain evidence="2">BECK_BY8</strain>
    </source>
</reference>
<evidence type="ECO:0000313" key="3">
    <source>
        <dbReference type="EMBL" id="VFK73674.1"/>
    </source>
</evidence>
<dbReference type="SUPFAM" id="SSF88723">
    <property type="entry name" value="PIN domain-like"/>
    <property type="match status" value="1"/>
</dbReference>
<dbReference type="Gene3D" id="3.40.50.1010">
    <property type="entry name" value="5'-nuclease"/>
    <property type="match status" value="1"/>
</dbReference>
<accession>A0A451ARM0</accession>
<dbReference type="CDD" id="cd09854">
    <property type="entry name" value="PIN_VapC-like"/>
    <property type="match status" value="1"/>
</dbReference>
<name>A0A451ARM0_9GAMM</name>
<gene>
    <name evidence="2" type="ORF">BECKUNK1418G_GA0071005_12604</name>
    <name evidence="3" type="ORF">BECKUNK1418H_GA0071006_12474</name>
</gene>
<feature type="domain" description="PIN" evidence="1">
    <location>
        <begin position="2"/>
        <end position="115"/>
    </location>
</feature>
<organism evidence="2">
    <name type="scientific">Candidatus Kentrum sp. UNK</name>
    <dbReference type="NCBI Taxonomy" id="2126344"/>
    <lineage>
        <taxon>Bacteria</taxon>
        <taxon>Pseudomonadati</taxon>
        <taxon>Pseudomonadota</taxon>
        <taxon>Gammaproteobacteria</taxon>
        <taxon>Candidatus Kentrum</taxon>
    </lineage>
</organism>
<dbReference type="Pfam" id="PF01850">
    <property type="entry name" value="PIN"/>
    <property type="match status" value="1"/>
</dbReference>
<dbReference type="InterPro" id="IPR029060">
    <property type="entry name" value="PIN-like_dom_sf"/>
</dbReference>
<dbReference type="EMBL" id="CAADGD010000247">
    <property type="protein sequence ID" value="VFK73674.1"/>
    <property type="molecule type" value="Genomic_DNA"/>
</dbReference>
<dbReference type="InterPro" id="IPR002716">
    <property type="entry name" value="PIN_dom"/>
</dbReference>
<dbReference type="AlphaFoldDB" id="A0A451ARM0"/>
<proteinExistence type="predicted"/>
<sequence length="156" mass="18030">MYLFDTNIFLEILLSQERSADCKKILNDNIGHICISDFSLHSIGVILFRHGKGEIFNDFAADVLSKIDMVTLPKESYENLSELKEKYNLDFDDAYQYKVAEERDLTIITMDKHLRIGKRKILKNRASKSRPTPLQSWREALTCSKRIGGGIEVRFL</sequence>